<dbReference type="GO" id="GO:0016020">
    <property type="term" value="C:membrane"/>
    <property type="evidence" value="ECO:0007669"/>
    <property type="project" value="UniProtKB-SubCell"/>
</dbReference>
<accession>A0AAD6IYP6</accession>
<feature type="transmembrane region" description="Helical" evidence="6">
    <location>
        <begin position="101"/>
        <end position="119"/>
    </location>
</feature>
<evidence type="ECO:0000256" key="6">
    <source>
        <dbReference type="SAM" id="Phobius"/>
    </source>
</evidence>
<evidence type="ECO:0000256" key="2">
    <source>
        <dbReference type="ARBA" id="ARBA00022692"/>
    </source>
</evidence>
<keyword evidence="3 6" id="KW-1133">Transmembrane helix</keyword>
<dbReference type="AlphaFoldDB" id="A0AAD6IYP6"/>
<evidence type="ECO:0000256" key="3">
    <source>
        <dbReference type="ARBA" id="ARBA00022989"/>
    </source>
</evidence>
<dbReference type="PANTHER" id="PTHR23423">
    <property type="entry name" value="ORGANIC SOLUTE TRANSPORTER-RELATED"/>
    <property type="match status" value="1"/>
</dbReference>
<evidence type="ECO:0000256" key="4">
    <source>
        <dbReference type="ARBA" id="ARBA00023136"/>
    </source>
</evidence>
<feature type="region of interest" description="Disordered" evidence="5">
    <location>
        <begin position="367"/>
        <end position="415"/>
    </location>
</feature>
<sequence>MGAFCNTTEGLRYHTDPIPGLGRLTVHDLGFIICGVFAIFTTGIALYLIQKHAIHYSRPDEQRHIMRIVFMLPVYAIITTFSYGYYWWAIYFEVIRDCYEAFALGSFFFLMTYLIAPTLHEQKQFFRRWEPKPWPWPANWCLKIGIPFRAPRSGLTWFNIIWIGTFQYCAIRVLSTFVSLATQWYGLYCEDSWSPKFAHVWVTVVLIIMISVALYVLIAFYSALKEELDAYHPFLKFLSIKLVIFFSFWQAIVIGLLTSAGVLKPSKYISEGDISTGINALLISFEMTGFAIMHLYSYPWKDYTPEGLSERYKRMGLAVRDLDVSRKGGSFGWKAWADTFNPWDFIKATARGVRWLFVGRKRRHQDSIYTPDKDDDNSNNGYESPDSDDKQDLLPSHHTRSGSSSQSHRRSSRDM</sequence>
<evidence type="ECO:0000313" key="7">
    <source>
        <dbReference type="EMBL" id="KAJ6261183.1"/>
    </source>
</evidence>
<dbReference type="SMART" id="SM01417">
    <property type="entry name" value="Solute_trans_a"/>
    <property type="match status" value="1"/>
</dbReference>
<keyword evidence="2 6" id="KW-0812">Transmembrane</keyword>
<comment type="subcellular location">
    <subcellularLocation>
        <location evidence="1">Membrane</location>
        <topology evidence="1">Multi-pass membrane protein</topology>
    </subcellularLocation>
</comment>
<reference evidence="7" key="1">
    <citation type="submission" date="2023-01" db="EMBL/GenBank/DDBJ databases">
        <title>The chitinases involved in constricting ring structure development in the nematode-trapping fungus Drechslerella dactyloides.</title>
        <authorList>
            <person name="Wang R."/>
            <person name="Zhang L."/>
            <person name="Tang P."/>
            <person name="Li S."/>
            <person name="Liang L."/>
        </authorList>
    </citation>
    <scope>NUCLEOTIDE SEQUENCE</scope>
    <source>
        <strain evidence="7">YMF1.00031</strain>
    </source>
</reference>
<evidence type="ECO:0000256" key="5">
    <source>
        <dbReference type="SAM" id="MobiDB-lite"/>
    </source>
</evidence>
<feature type="transmembrane region" description="Helical" evidence="6">
    <location>
        <begin position="274"/>
        <end position="296"/>
    </location>
</feature>
<keyword evidence="4 6" id="KW-0472">Membrane</keyword>
<feature type="transmembrane region" description="Helical" evidence="6">
    <location>
        <begin position="69"/>
        <end position="89"/>
    </location>
</feature>
<protein>
    <recommendedName>
        <fullName evidence="9">DUF300-domain-containing protein</fullName>
    </recommendedName>
</protein>
<dbReference type="Pfam" id="PF03619">
    <property type="entry name" value="Solute_trans_a"/>
    <property type="match status" value="1"/>
</dbReference>
<evidence type="ECO:0008006" key="9">
    <source>
        <dbReference type="Google" id="ProtNLM"/>
    </source>
</evidence>
<name>A0AAD6IYP6_DREDA</name>
<dbReference type="InterPro" id="IPR005178">
    <property type="entry name" value="Ostalpha/TMEM184C"/>
</dbReference>
<organism evidence="7 8">
    <name type="scientific">Drechslerella dactyloides</name>
    <name type="common">Nematode-trapping fungus</name>
    <name type="synonym">Arthrobotrys dactyloides</name>
    <dbReference type="NCBI Taxonomy" id="74499"/>
    <lineage>
        <taxon>Eukaryota</taxon>
        <taxon>Fungi</taxon>
        <taxon>Dikarya</taxon>
        <taxon>Ascomycota</taxon>
        <taxon>Pezizomycotina</taxon>
        <taxon>Orbiliomycetes</taxon>
        <taxon>Orbiliales</taxon>
        <taxon>Orbiliaceae</taxon>
        <taxon>Drechslerella</taxon>
    </lineage>
</organism>
<dbReference type="Proteomes" id="UP001221413">
    <property type="component" value="Unassembled WGS sequence"/>
</dbReference>
<proteinExistence type="predicted"/>
<dbReference type="EMBL" id="JAQGDS010000004">
    <property type="protein sequence ID" value="KAJ6261183.1"/>
    <property type="molecule type" value="Genomic_DNA"/>
</dbReference>
<evidence type="ECO:0000313" key="8">
    <source>
        <dbReference type="Proteomes" id="UP001221413"/>
    </source>
</evidence>
<feature type="transmembrane region" description="Helical" evidence="6">
    <location>
        <begin position="198"/>
        <end position="221"/>
    </location>
</feature>
<feature type="transmembrane region" description="Helical" evidence="6">
    <location>
        <begin position="242"/>
        <end position="262"/>
    </location>
</feature>
<feature type="transmembrane region" description="Helical" evidence="6">
    <location>
        <begin position="29"/>
        <end position="49"/>
    </location>
</feature>
<comment type="caution">
    <text evidence="7">The sequence shown here is derived from an EMBL/GenBank/DDBJ whole genome shotgun (WGS) entry which is preliminary data.</text>
</comment>
<gene>
    <name evidence="7" type="ORF">Dda_3851</name>
</gene>
<keyword evidence="8" id="KW-1185">Reference proteome</keyword>
<evidence type="ECO:0000256" key="1">
    <source>
        <dbReference type="ARBA" id="ARBA00004141"/>
    </source>
</evidence>